<evidence type="ECO:0008006" key="7">
    <source>
        <dbReference type="Google" id="ProtNLM"/>
    </source>
</evidence>
<evidence type="ECO:0000256" key="2">
    <source>
        <dbReference type="ARBA" id="ARBA00022473"/>
    </source>
</evidence>
<dbReference type="InterPro" id="IPR003676">
    <property type="entry name" value="SAUR_fam"/>
</dbReference>
<evidence type="ECO:0000313" key="5">
    <source>
        <dbReference type="EMBL" id="KAK3205925.1"/>
    </source>
</evidence>
<evidence type="ECO:0000256" key="1">
    <source>
        <dbReference type="ARBA" id="ARBA00006974"/>
    </source>
</evidence>
<keyword evidence="6" id="KW-1185">Reference proteome</keyword>
<dbReference type="Pfam" id="PF02519">
    <property type="entry name" value="Auxin_inducible"/>
    <property type="match status" value="1"/>
</dbReference>
<keyword evidence="4" id="KW-1133">Transmembrane helix</keyword>
<gene>
    <name evidence="5" type="ORF">Dsin_019971</name>
</gene>
<dbReference type="Proteomes" id="UP001281410">
    <property type="component" value="Unassembled WGS sequence"/>
</dbReference>
<dbReference type="GO" id="GO:0009733">
    <property type="term" value="P:response to auxin"/>
    <property type="evidence" value="ECO:0007669"/>
    <property type="project" value="InterPro"/>
</dbReference>
<keyword evidence="3" id="KW-0341">Growth regulation</keyword>
<keyword evidence="4" id="KW-0472">Membrane</keyword>
<dbReference type="PANTHER" id="PTHR31374">
    <property type="entry name" value="AUXIN-INDUCED PROTEIN-LIKE-RELATED"/>
    <property type="match status" value="1"/>
</dbReference>
<proteinExistence type="inferred from homology"/>
<reference evidence="5" key="1">
    <citation type="journal article" date="2023" name="Plant J.">
        <title>Genome sequences and population genomics provide insights into the demographic history, inbreeding, and mutation load of two 'living fossil' tree species of Dipteronia.</title>
        <authorList>
            <person name="Feng Y."/>
            <person name="Comes H.P."/>
            <person name="Chen J."/>
            <person name="Zhu S."/>
            <person name="Lu R."/>
            <person name="Zhang X."/>
            <person name="Li P."/>
            <person name="Qiu J."/>
            <person name="Olsen K.M."/>
            <person name="Qiu Y."/>
        </authorList>
    </citation>
    <scope>NUCLEOTIDE SEQUENCE</scope>
    <source>
        <strain evidence="5">NBL</strain>
    </source>
</reference>
<organism evidence="5 6">
    <name type="scientific">Dipteronia sinensis</name>
    <dbReference type="NCBI Taxonomy" id="43782"/>
    <lineage>
        <taxon>Eukaryota</taxon>
        <taxon>Viridiplantae</taxon>
        <taxon>Streptophyta</taxon>
        <taxon>Embryophyta</taxon>
        <taxon>Tracheophyta</taxon>
        <taxon>Spermatophyta</taxon>
        <taxon>Magnoliopsida</taxon>
        <taxon>eudicotyledons</taxon>
        <taxon>Gunneridae</taxon>
        <taxon>Pentapetalae</taxon>
        <taxon>rosids</taxon>
        <taxon>malvids</taxon>
        <taxon>Sapindales</taxon>
        <taxon>Sapindaceae</taxon>
        <taxon>Hippocastanoideae</taxon>
        <taxon>Acereae</taxon>
        <taxon>Dipteronia</taxon>
    </lineage>
</organism>
<keyword evidence="4" id="KW-0812">Transmembrane</keyword>
<accession>A0AAE0A8K7</accession>
<feature type="transmembrane region" description="Helical" evidence="4">
    <location>
        <begin position="144"/>
        <end position="164"/>
    </location>
</feature>
<evidence type="ECO:0000256" key="4">
    <source>
        <dbReference type="SAM" id="Phobius"/>
    </source>
</evidence>
<protein>
    <recommendedName>
        <fullName evidence="7">Small auxin up regulated protein</fullName>
    </recommendedName>
</protein>
<comment type="similarity">
    <text evidence="1">Belongs to the ARG7 family.</text>
</comment>
<name>A0AAE0A8K7_9ROSI</name>
<keyword evidence="2" id="KW-0217">Developmental protein</keyword>
<evidence type="ECO:0000256" key="3">
    <source>
        <dbReference type="ARBA" id="ARBA00022604"/>
    </source>
</evidence>
<evidence type="ECO:0000313" key="6">
    <source>
        <dbReference type="Proteomes" id="UP001281410"/>
    </source>
</evidence>
<dbReference type="EMBL" id="JANJYJ010000006">
    <property type="protein sequence ID" value="KAK3205925.1"/>
    <property type="molecule type" value="Genomic_DNA"/>
</dbReference>
<dbReference type="AlphaFoldDB" id="A0AAE0A8K7"/>
<sequence>MAKLRTSSSKKKISGIVKLKIVLEKLYKISLSMGRPLKSSSYCDDDFEEVSESRSYVPEDVKEGHFAVIAVDGEVQPKRFVIPLSYLSHPRFLELLEQAAEEYGFDHIHEGALTIPCRPIELERLLAADDHEDQRWQQEGETPLLLLLLLLPVVLLVSTGAPVIKQWCQSIEILVN</sequence>
<comment type="caution">
    <text evidence="5">The sequence shown here is derived from an EMBL/GenBank/DDBJ whole genome shotgun (WGS) entry which is preliminary data.</text>
</comment>
<dbReference type="PANTHER" id="PTHR31374:SF16">
    <property type="entry name" value="AUXIN-RESPONSIVE FAMILY PROTEIN"/>
    <property type="match status" value="1"/>
</dbReference>